<reference evidence="2 3" key="1">
    <citation type="submission" date="2018-12" db="EMBL/GenBank/DDBJ databases">
        <title>Genome Sequence of Candidatus Viridilinea halotolerans isolated from saline sulfide-rich spring.</title>
        <authorList>
            <person name="Grouzdev D.S."/>
            <person name="Burganskaya E.I."/>
            <person name="Krutkina M.S."/>
            <person name="Sukhacheva M.V."/>
            <person name="Gorlenko V.M."/>
        </authorList>
    </citation>
    <scope>NUCLEOTIDE SEQUENCE [LARGE SCALE GENOMIC DNA]</scope>
    <source>
        <strain evidence="2">Chok-6</strain>
    </source>
</reference>
<evidence type="ECO:0000313" key="3">
    <source>
        <dbReference type="Proteomes" id="UP000280307"/>
    </source>
</evidence>
<feature type="transmembrane region" description="Helical" evidence="1">
    <location>
        <begin position="44"/>
        <end position="65"/>
    </location>
</feature>
<organism evidence="2 3">
    <name type="scientific">Candidatus Viridilinea halotolerans</name>
    <dbReference type="NCBI Taxonomy" id="2491704"/>
    <lineage>
        <taxon>Bacteria</taxon>
        <taxon>Bacillati</taxon>
        <taxon>Chloroflexota</taxon>
        <taxon>Chloroflexia</taxon>
        <taxon>Chloroflexales</taxon>
        <taxon>Chloroflexineae</taxon>
        <taxon>Oscillochloridaceae</taxon>
        <taxon>Candidatus Viridilinea</taxon>
    </lineage>
</organism>
<proteinExistence type="predicted"/>
<keyword evidence="1" id="KW-0812">Transmembrane</keyword>
<evidence type="ECO:0000313" key="2">
    <source>
        <dbReference type="EMBL" id="RRR69856.1"/>
    </source>
</evidence>
<accession>A0A426TWD6</accession>
<dbReference type="AlphaFoldDB" id="A0A426TWD6"/>
<keyword evidence="1" id="KW-0472">Membrane</keyword>
<protein>
    <submittedName>
        <fullName evidence="2">Uncharacterized protein</fullName>
    </submittedName>
</protein>
<comment type="caution">
    <text evidence="2">The sequence shown here is derived from an EMBL/GenBank/DDBJ whole genome shotgun (WGS) entry which is preliminary data.</text>
</comment>
<evidence type="ECO:0000256" key="1">
    <source>
        <dbReference type="SAM" id="Phobius"/>
    </source>
</evidence>
<sequence>MPEVDLILTVSAQHAALANELEQRLAQQASVQRLAPKTLMIEPVTLILTLAASATSTAVAVASLAKIRAETAKFQAETAKIQAETVKIQIENAKAQAEASALPPAYHLLRDIQAWLVAQGQAEHVRITAPTGATRSFAEVDDAFLAALLARA</sequence>
<keyword evidence="1" id="KW-1133">Transmembrane helix</keyword>
<name>A0A426TWD6_9CHLR</name>
<dbReference type="EMBL" id="RSAS01000579">
    <property type="protein sequence ID" value="RRR69856.1"/>
    <property type="molecule type" value="Genomic_DNA"/>
</dbReference>
<dbReference type="Proteomes" id="UP000280307">
    <property type="component" value="Unassembled WGS sequence"/>
</dbReference>
<gene>
    <name evidence="2" type="ORF">EI684_14510</name>
</gene>